<reference evidence="1 2" key="1">
    <citation type="submission" date="2019-02" db="EMBL/GenBank/DDBJ databases">
        <title>Deep-cultivation of Planctomycetes and their phenomic and genomic characterization uncovers novel biology.</title>
        <authorList>
            <person name="Wiegand S."/>
            <person name="Jogler M."/>
            <person name="Boedeker C."/>
            <person name="Pinto D."/>
            <person name="Vollmers J."/>
            <person name="Rivas-Marin E."/>
            <person name="Kohn T."/>
            <person name="Peeters S.H."/>
            <person name="Heuer A."/>
            <person name="Rast P."/>
            <person name="Oberbeckmann S."/>
            <person name="Bunk B."/>
            <person name="Jeske O."/>
            <person name="Meyerdierks A."/>
            <person name="Storesund J.E."/>
            <person name="Kallscheuer N."/>
            <person name="Luecker S."/>
            <person name="Lage O.M."/>
            <person name="Pohl T."/>
            <person name="Merkel B.J."/>
            <person name="Hornburger P."/>
            <person name="Mueller R.-W."/>
            <person name="Bruemmer F."/>
            <person name="Labrenz M."/>
            <person name="Spormann A.M."/>
            <person name="Op den Camp H."/>
            <person name="Overmann J."/>
            <person name="Amann R."/>
            <person name="Jetten M.S.M."/>
            <person name="Mascher T."/>
            <person name="Medema M.H."/>
            <person name="Devos D.P."/>
            <person name="Kaster A.-K."/>
            <person name="Ovreas L."/>
            <person name="Rohde M."/>
            <person name="Galperin M.Y."/>
            <person name="Jogler C."/>
        </authorList>
    </citation>
    <scope>NUCLEOTIDE SEQUENCE [LARGE SCALE GENOMIC DNA]</scope>
    <source>
        <strain evidence="1 2">Pla85_3_4</strain>
    </source>
</reference>
<dbReference type="Proteomes" id="UP000317648">
    <property type="component" value="Chromosome"/>
</dbReference>
<gene>
    <name evidence="1" type="ORF">Pla8534_07990</name>
</gene>
<evidence type="ECO:0000313" key="2">
    <source>
        <dbReference type="Proteomes" id="UP000317648"/>
    </source>
</evidence>
<protein>
    <submittedName>
        <fullName evidence="1">Uncharacterized protein</fullName>
    </submittedName>
</protein>
<dbReference type="KEGG" id="lcre:Pla8534_07990"/>
<keyword evidence="2" id="KW-1185">Reference proteome</keyword>
<organism evidence="1 2">
    <name type="scientific">Lignipirellula cremea</name>
    <dbReference type="NCBI Taxonomy" id="2528010"/>
    <lineage>
        <taxon>Bacteria</taxon>
        <taxon>Pseudomonadati</taxon>
        <taxon>Planctomycetota</taxon>
        <taxon>Planctomycetia</taxon>
        <taxon>Pirellulales</taxon>
        <taxon>Pirellulaceae</taxon>
        <taxon>Lignipirellula</taxon>
    </lineage>
</organism>
<evidence type="ECO:0000313" key="1">
    <source>
        <dbReference type="EMBL" id="QDU93024.1"/>
    </source>
</evidence>
<sequence>MFLQLANDWKKNNATAREVITSFWQFQKEVIVDGTQSEFAGHDELSLHLGKACEMGFDNIADYRHQNYESKWSEEKYLALIVTRTINPVEGDYDDDAYAMTVSLYYNKGEDFESQALYEVTEDDLAQYLALESVQKILDVAPRKYEGYVAGAG</sequence>
<accession>A0A518DMF6</accession>
<proteinExistence type="predicted"/>
<dbReference type="AlphaFoldDB" id="A0A518DMF6"/>
<name>A0A518DMF6_9BACT</name>
<dbReference type="EMBL" id="CP036433">
    <property type="protein sequence ID" value="QDU93024.1"/>
    <property type="molecule type" value="Genomic_DNA"/>
</dbReference>